<dbReference type="CDD" id="cd18596">
    <property type="entry name" value="ABC_6TM_VMR1_D1_like"/>
    <property type="match status" value="1"/>
</dbReference>
<evidence type="ECO:0000256" key="8">
    <source>
        <dbReference type="SAM" id="Phobius"/>
    </source>
</evidence>
<evidence type="ECO:0000256" key="7">
    <source>
        <dbReference type="ARBA" id="ARBA00023136"/>
    </source>
</evidence>
<feature type="transmembrane region" description="Helical" evidence="8">
    <location>
        <begin position="755"/>
        <end position="779"/>
    </location>
</feature>
<dbReference type="PROSITE" id="PS50929">
    <property type="entry name" value="ABC_TM1F"/>
    <property type="match status" value="2"/>
</dbReference>
<feature type="transmembrane region" description="Helical" evidence="8">
    <location>
        <begin position="223"/>
        <end position="242"/>
    </location>
</feature>
<dbReference type="SMART" id="SM00382">
    <property type="entry name" value="AAA"/>
    <property type="match status" value="2"/>
</dbReference>
<organism evidence="11 12">
    <name type="scientific">Pholiota conissans</name>
    <dbReference type="NCBI Taxonomy" id="109636"/>
    <lineage>
        <taxon>Eukaryota</taxon>
        <taxon>Fungi</taxon>
        <taxon>Dikarya</taxon>
        <taxon>Basidiomycota</taxon>
        <taxon>Agaricomycotina</taxon>
        <taxon>Agaricomycetes</taxon>
        <taxon>Agaricomycetidae</taxon>
        <taxon>Agaricales</taxon>
        <taxon>Agaricineae</taxon>
        <taxon>Strophariaceae</taxon>
        <taxon>Pholiota</taxon>
    </lineage>
</organism>
<evidence type="ECO:0000256" key="1">
    <source>
        <dbReference type="ARBA" id="ARBA00004370"/>
    </source>
</evidence>
<dbReference type="SUPFAM" id="SSF90123">
    <property type="entry name" value="ABC transporter transmembrane region"/>
    <property type="match status" value="2"/>
</dbReference>
<dbReference type="EMBL" id="MU155296">
    <property type="protein sequence ID" value="KAF9476386.1"/>
    <property type="molecule type" value="Genomic_DNA"/>
</dbReference>
<comment type="subcellular location">
    <subcellularLocation>
        <location evidence="1">Membrane</location>
    </subcellularLocation>
</comment>
<feature type="domain" description="ABC transporter" evidence="9">
    <location>
        <begin position="445"/>
        <end position="686"/>
    </location>
</feature>
<dbReference type="PANTHER" id="PTHR24223">
    <property type="entry name" value="ATP-BINDING CASSETTE SUB-FAMILY C"/>
    <property type="match status" value="1"/>
</dbReference>
<keyword evidence="2" id="KW-0813">Transport</keyword>
<dbReference type="InterPro" id="IPR003593">
    <property type="entry name" value="AAA+_ATPase"/>
</dbReference>
<evidence type="ECO:0000259" key="9">
    <source>
        <dbReference type="PROSITE" id="PS50893"/>
    </source>
</evidence>
<dbReference type="InterPro" id="IPR017871">
    <property type="entry name" value="ABC_transporter-like_CS"/>
</dbReference>
<evidence type="ECO:0000256" key="6">
    <source>
        <dbReference type="ARBA" id="ARBA00022989"/>
    </source>
</evidence>
<feature type="transmembrane region" description="Helical" evidence="8">
    <location>
        <begin position="1001"/>
        <end position="1017"/>
    </location>
</feature>
<feature type="transmembrane region" description="Helical" evidence="8">
    <location>
        <begin position="799"/>
        <end position="827"/>
    </location>
</feature>
<evidence type="ECO:0000313" key="12">
    <source>
        <dbReference type="Proteomes" id="UP000807469"/>
    </source>
</evidence>
<dbReference type="GO" id="GO:0016020">
    <property type="term" value="C:membrane"/>
    <property type="evidence" value="ECO:0007669"/>
    <property type="project" value="UniProtKB-SubCell"/>
</dbReference>
<keyword evidence="12" id="KW-1185">Reference proteome</keyword>
<feature type="domain" description="ABC transmembrane type-1" evidence="10">
    <location>
        <begin position="100"/>
        <end position="325"/>
    </location>
</feature>
<feature type="transmembrane region" description="Helical" evidence="8">
    <location>
        <begin position="140"/>
        <end position="159"/>
    </location>
</feature>
<feature type="transmembrane region" description="Helical" evidence="8">
    <location>
        <begin position="967"/>
        <end position="989"/>
    </location>
</feature>
<dbReference type="InterPro" id="IPR011527">
    <property type="entry name" value="ABC1_TM_dom"/>
</dbReference>
<dbReference type="OrthoDB" id="6500128at2759"/>
<dbReference type="PROSITE" id="PS50893">
    <property type="entry name" value="ABC_TRANSPORTER_2"/>
    <property type="match status" value="2"/>
</dbReference>
<proteinExistence type="predicted"/>
<evidence type="ECO:0000256" key="2">
    <source>
        <dbReference type="ARBA" id="ARBA00022448"/>
    </source>
</evidence>
<feature type="transmembrane region" description="Helical" evidence="8">
    <location>
        <begin position="99"/>
        <end position="120"/>
    </location>
</feature>
<dbReference type="GO" id="GO:0140359">
    <property type="term" value="F:ABC-type transporter activity"/>
    <property type="evidence" value="ECO:0007669"/>
    <property type="project" value="InterPro"/>
</dbReference>
<keyword evidence="6 8" id="KW-1133">Transmembrane helix</keyword>
<keyword evidence="3 8" id="KW-0812">Transmembrane</keyword>
<evidence type="ECO:0000256" key="3">
    <source>
        <dbReference type="ARBA" id="ARBA00022692"/>
    </source>
</evidence>
<dbReference type="PANTHER" id="PTHR24223:SF356">
    <property type="entry name" value="ATP-BINDING CASSETTE TRANSPORTER ABC4"/>
    <property type="match status" value="1"/>
</dbReference>
<gene>
    <name evidence="11" type="ORF">BDN70DRAFT_907675</name>
</gene>
<dbReference type="PROSITE" id="PS00211">
    <property type="entry name" value="ABC_TRANSPORTER_1"/>
    <property type="match status" value="1"/>
</dbReference>
<dbReference type="Pfam" id="PF00664">
    <property type="entry name" value="ABC_membrane"/>
    <property type="match status" value="2"/>
</dbReference>
<dbReference type="CDD" id="cd03250">
    <property type="entry name" value="ABCC_MRP_domain1"/>
    <property type="match status" value="1"/>
</dbReference>
<dbReference type="InterPro" id="IPR027417">
    <property type="entry name" value="P-loop_NTPase"/>
</dbReference>
<dbReference type="CDD" id="cd18604">
    <property type="entry name" value="ABC_6TM_VMR1_D2_like"/>
    <property type="match status" value="1"/>
</dbReference>
<dbReference type="GO" id="GO:0005524">
    <property type="term" value="F:ATP binding"/>
    <property type="evidence" value="ECO:0007669"/>
    <property type="project" value="UniProtKB-KW"/>
</dbReference>
<feature type="domain" description="ABC transporter" evidence="9">
    <location>
        <begin position="1055"/>
        <end position="1262"/>
    </location>
</feature>
<protein>
    <submittedName>
        <fullName evidence="11">P-loop containing nucleoside triphosphate hydrolase protein</fullName>
    </submittedName>
</protein>
<feature type="transmembrane region" description="Helical" evidence="8">
    <location>
        <begin position="873"/>
        <end position="898"/>
    </location>
</feature>
<feature type="transmembrane region" description="Helical" evidence="8">
    <location>
        <begin position="248"/>
        <end position="268"/>
    </location>
</feature>
<comment type="caution">
    <text evidence="11">The sequence shown here is derived from an EMBL/GenBank/DDBJ whole genome shotgun (WGS) entry which is preliminary data.</text>
</comment>
<evidence type="ECO:0000256" key="5">
    <source>
        <dbReference type="ARBA" id="ARBA00022840"/>
    </source>
</evidence>
<name>A0A9P5YYU5_9AGAR</name>
<keyword evidence="4" id="KW-0547">Nucleotide-binding</keyword>
<reference evidence="11" key="1">
    <citation type="submission" date="2020-11" db="EMBL/GenBank/DDBJ databases">
        <authorList>
            <consortium name="DOE Joint Genome Institute"/>
            <person name="Ahrendt S."/>
            <person name="Riley R."/>
            <person name="Andreopoulos W."/>
            <person name="Labutti K."/>
            <person name="Pangilinan J."/>
            <person name="Ruiz-Duenas F.J."/>
            <person name="Barrasa J.M."/>
            <person name="Sanchez-Garcia M."/>
            <person name="Camarero S."/>
            <person name="Miyauchi S."/>
            <person name="Serrano A."/>
            <person name="Linde D."/>
            <person name="Babiker R."/>
            <person name="Drula E."/>
            <person name="Ayuso-Fernandez I."/>
            <person name="Pacheco R."/>
            <person name="Padilla G."/>
            <person name="Ferreira P."/>
            <person name="Barriuso J."/>
            <person name="Kellner H."/>
            <person name="Castanera R."/>
            <person name="Alfaro M."/>
            <person name="Ramirez L."/>
            <person name="Pisabarro A.G."/>
            <person name="Kuo A."/>
            <person name="Tritt A."/>
            <person name="Lipzen A."/>
            <person name="He G."/>
            <person name="Yan M."/>
            <person name="Ng V."/>
            <person name="Cullen D."/>
            <person name="Martin F."/>
            <person name="Rosso M.-N."/>
            <person name="Henrissat B."/>
            <person name="Hibbett D."/>
            <person name="Martinez A.T."/>
            <person name="Grigoriev I.V."/>
        </authorList>
    </citation>
    <scope>NUCLEOTIDE SEQUENCE</scope>
    <source>
        <strain evidence="11">CIRM-BRFM 674</strain>
    </source>
</reference>
<dbReference type="Proteomes" id="UP000807469">
    <property type="component" value="Unassembled WGS sequence"/>
</dbReference>
<dbReference type="InterPro" id="IPR036640">
    <property type="entry name" value="ABC1_TM_sf"/>
</dbReference>
<keyword evidence="11" id="KW-0378">Hydrolase</keyword>
<dbReference type="InterPro" id="IPR003439">
    <property type="entry name" value="ABC_transporter-like_ATP-bd"/>
</dbReference>
<dbReference type="InterPro" id="IPR050173">
    <property type="entry name" value="ABC_transporter_C-like"/>
</dbReference>
<keyword evidence="5" id="KW-0067">ATP-binding</keyword>
<dbReference type="Pfam" id="PF00005">
    <property type="entry name" value="ABC_tran"/>
    <property type="match status" value="2"/>
</dbReference>
<evidence type="ECO:0000256" key="4">
    <source>
        <dbReference type="ARBA" id="ARBA00022741"/>
    </source>
</evidence>
<evidence type="ECO:0000259" key="10">
    <source>
        <dbReference type="PROSITE" id="PS50929"/>
    </source>
</evidence>
<dbReference type="SUPFAM" id="SSF52540">
    <property type="entry name" value="P-loop containing nucleoside triphosphate hydrolases"/>
    <property type="match status" value="2"/>
</dbReference>
<sequence length="1283" mass="141287">MTDFDERRGFSVTSIRKKTLEESASLLSFLTYSFLDDYVWGSYWEARKDIKKHDLSLPELSYADQAQVLSSETEYTFCADGQPRKSLFRILLSLHLTEHIGMAVLLFLHVLMGYGAPLGLERVLSYLEHRPSPQSSPAPWLMLLFLGPVVAALLLQLYASLGARVAVRIEASLMAAVMRTGLRMRASANTAATQESGTVPPTSINVDSLLTTDVANIREARDWLLLPICVPLNIGVGIWFLYNVLGWSAFVGLGVVVLLFPVPGWFAARVRDVEVTRMQRTDARVEGVSEAVTLLRMIKLFGWERYILGRVETQREEELACIMKRRLLEMGKGVAKCVSILIRLYSELTVFSFLIPVATMLATYATYTLVMRQPLTPSKVFSSMAVFDILRGQFHLTFHTLSQVVAGHVSLSRVEQFLWHTELLDEYNITVDAPSDGGEALNEVIGFKDVSFTWSVVSPEDRSPKPFTLRIEGELIFPPDSITVVVGATGSGKTSLLMALLGEMHLVADIVPHPKSWFRRPNRDVAYGAQETWVLNESIRNNILFGSPYDEQRYRSVLQQCALDPDLALLPAGDATEVGEKGATLSGGQKARVTLARAVYSPAKVLLLDDVLAALDIHTTQLIIEKCFGGELMKGRTVVLVTHNGAMAKTIATHVVRMGHDGRIAHHGTINKVLLNAVSRHASLDNLAALVETAGPEAPNNDMLEIIDSSDPLLENIENTPNTDGKLIVDEEVEVGRVNLNALKLYLSSLGGKHYILFFVMFVGGVATTELLGAGQTWFLGYWASQYGRGSDVKVLKCIWYVAGSSSTILGCSMAVYMAAYVVYIYGGLRASHTTPTSRIISRCTQDIGAVDGVVTSMIQWLTELTISMLVKLGAIVFITPLFLGPGVAVTIFSGWLCQVYMTSQVAVKREMSNARAPIIGHYCVIANGLVSIRAYGAQDTFVREAMKRIDRYSRAARTFYNLTRWITIRLDFIGSLFTCSLATYLVYFQSSASNTGLMKLTFLVSFSGMILYWVVFANELELQERIDAYLRIDQEPKNSDNGKPPAYWPASGDLRVQNLSARYETESSNVLHDISFHVKPGEHVGIVGRTGSGKSSLALALLRSIPTTGEPEMLTGTLRQNLDPFDDFGDAHLNDALCAAGLFSLQSSDDSIASVTLDTIIASGQPGISVGQRQIIALARALVRGSKLLILDEDHQTELLIQSMLRHQLAGNATLLTIAHRIHTVMDADKIMVLDQGHIVEFDTPEALLRKPCGHFRCLVDHATAPDLNDTFSPVKRKGSLS</sequence>
<dbReference type="GO" id="GO:0016887">
    <property type="term" value="F:ATP hydrolysis activity"/>
    <property type="evidence" value="ECO:0007669"/>
    <property type="project" value="InterPro"/>
</dbReference>
<dbReference type="Gene3D" id="3.40.50.300">
    <property type="entry name" value="P-loop containing nucleotide triphosphate hydrolases"/>
    <property type="match status" value="2"/>
</dbReference>
<accession>A0A9P5YYU5</accession>
<feature type="transmembrane region" description="Helical" evidence="8">
    <location>
        <begin position="351"/>
        <end position="370"/>
    </location>
</feature>
<dbReference type="Gene3D" id="1.20.1560.10">
    <property type="entry name" value="ABC transporter type 1, transmembrane domain"/>
    <property type="match status" value="2"/>
</dbReference>
<feature type="transmembrane region" description="Helical" evidence="8">
    <location>
        <begin position="919"/>
        <end position="937"/>
    </location>
</feature>
<feature type="domain" description="ABC transmembrane type-1" evidence="10">
    <location>
        <begin position="771"/>
        <end position="989"/>
    </location>
</feature>
<keyword evidence="7 8" id="KW-0472">Membrane</keyword>
<evidence type="ECO:0000313" key="11">
    <source>
        <dbReference type="EMBL" id="KAF9476386.1"/>
    </source>
</evidence>